<dbReference type="AlphaFoldDB" id="J3MR69"/>
<reference evidence="1" key="2">
    <citation type="submission" date="2013-04" db="UniProtKB">
        <authorList>
            <consortium name="EnsemblPlants"/>
        </authorList>
    </citation>
    <scope>IDENTIFICATION</scope>
</reference>
<protein>
    <submittedName>
        <fullName evidence="1">Uncharacterized protein</fullName>
    </submittedName>
</protein>
<keyword evidence="2" id="KW-1185">Reference proteome</keyword>
<evidence type="ECO:0000313" key="2">
    <source>
        <dbReference type="Proteomes" id="UP000006038"/>
    </source>
</evidence>
<dbReference type="EnsemblPlants" id="OB08G15980.1">
    <property type="protein sequence ID" value="OB08G15980.1"/>
    <property type="gene ID" value="OB08G15980"/>
</dbReference>
<name>J3MR69_ORYBR</name>
<dbReference type="Proteomes" id="UP000006038">
    <property type="component" value="Chromosome 8"/>
</dbReference>
<evidence type="ECO:0000313" key="1">
    <source>
        <dbReference type="EnsemblPlants" id="OB08G15980.1"/>
    </source>
</evidence>
<dbReference type="Gramene" id="OB08G15980.1">
    <property type="protein sequence ID" value="OB08G15980.1"/>
    <property type="gene ID" value="OB08G15980"/>
</dbReference>
<organism evidence="1">
    <name type="scientific">Oryza brachyantha</name>
    <name type="common">malo sina</name>
    <dbReference type="NCBI Taxonomy" id="4533"/>
    <lineage>
        <taxon>Eukaryota</taxon>
        <taxon>Viridiplantae</taxon>
        <taxon>Streptophyta</taxon>
        <taxon>Embryophyta</taxon>
        <taxon>Tracheophyta</taxon>
        <taxon>Spermatophyta</taxon>
        <taxon>Magnoliopsida</taxon>
        <taxon>Liliopsida</taxon>
        <taxon>Poales</taxon>
        <taxon>Poaceae</taxon>
        <taxon>BOP clade</taxon>
        <taxon>Oryzoideae</taxon>
        <taxon>Oryzeae</taxon>
        <taxon>Oryzinae</taxon>
        <taxon>Oryza</taxon>
    </lineage>
</organism>
<sequence>MASLADGAHLGRDMPGLDDATWARWWRLRGEHGAAKAPCCHVEGRGSMMCSNGSSEEELQWINWCRGMCRSGWRVIRAWRGGQDEVLGDYMGRKELASTETGKFVVILTLLFLASTS</sequence>
<dbReference type="HOGENOM" id="CLU_2088565_0_0_1"/>
<reference evidence="1" key="1">
    <citation type="journal article" date="2013" name="Nat. Commun.">
        <title>Whole-genome sequencing of Oryza brachyantha reveals mechanisms underlying Oryza genome evolution.</title>
        <authorList>
            <person name="Chen J."/>
            <person name="Huang Q."/>
            <person name="Gao D."/>
            <person name="Wang J."/>
            <person name="Lang Y."/>
            <person name="Liu T."/>
            <person name="Li B."/>
            <person name="Bai Z."/>
            <person name="Luis Goicoechea J."/>
            <person name="Liang C."/>
            <person name="Chen C."/>
            <person name="Zhang W."/>
            <person name="Sun S."/>
            <person name="Liao Y."/>
            <person name="Zhang X."/>
            <person name="Yang L."/>
            <person name="Song C."/>
            <person name="Wang M."/>
            <person name="Shi J."/>
            <person name="Liu G."/>
            <person name="Liu J."/>
            <person name="Zhou H."/>
            <person name="Zhou W."/>
            <person name="Yu Q."/>
            <person name="An N."/>
            <person name="Chen Y."/>
            <person name="Cai Q."/>
            <person name="Wang B."/>
            <person name="Liu B."/>
            <person name="Min J."/>
            <person name="Huang Y."/>
            <person name="Wu H."/>
            <person name="Li Z."/>
            <person name="Zhang Y."/>
            <person name="Yin Y."/>
            <person name="Song W."/>
            <person name="Jiang J."/>
            <person name="Jackson S.A."/>
            <person name="Wing R.A."/>
            <person name="Wang J."/>
            <person name="Chen M."/>
        </authorList>
    </citation>
    <scope>NUCLEOTIDE SEQUENCE [LARGE SCALE GENOMIC DNA]</scope>
    <source>
        <strain evidence="1">cv. IRGC 101232</strain>
    </source>
</reference>
<accession>J3MR69</accession>
<proteinExistence type="predicted"/>